<comment type="caution">
    <text evidence="1">The sequence shown here is derived from an EMBL/GenBank/DDBJ whole genome shotgun (WGS) entry which is preliminary data.</text>
</comment>
<sequence>MGLIFSHLEFSINITATLLLENQLRSSKIFIEKQIIRTVKLQRCVIDLIVKIATFSWTAMKYEF</sequence>
<accession>A0A399T664</accession>
<gene>
    <name evidence="1" type="ORF">D1614_00035</name>
</gene>
<dbReference type="EMBL" id="QWGR01000001">
    <property type="protein sequence ID" value="RIJ50365.1"/>
    <property type="molecule type" value="Genomic_DNA"/>
</dbReference>
<dbReference type="AlphaFoldDB" id="A0A399T664"/>
<dbReference type="Proteomes" id="UP000265926">
    <property type="component" value="Unassembled WGS sequence"/>
</dbReference>
<organism evidence="1 2">
    <name type="scientific">Maribellus luteus</name>
    <dbReference type="NCBI Taxonomy" id="2305463"/>
    <lineage>
        <taxon>Bacteria</taxon>
        <taxon>Pseudomonadati</taxon>
        <taxon>Bacteroidota</taxon>
        <taxon>Bacteroidia</taxon>
        <taxon>Marinilabiliales</taxon>
        <taxon>Prolixibacteraceae</taxon>
        <taxon>Maribellus</taxon>
    </lineage>
</organism>
<name>A0A399T664_9BACT</name>
<evidence type="ECO:0000313" key="2">
    <source>
        <dbReference type="Proteomes" id="UP000265926"/>
    </source>
</evidence>
<protein>
    <submittedName>
        <fullName evidence="1">Uncharacterized protein</fullName>
    </submittedName>
</protein>
<evidence type="ECO:0000313" key="1">
    <source>
        <dbReference type="EMBL" id="RIJ50365.1"/>
    </source>
</evidence>
<keyword evidence="2" id="KW-1185">Reference proteome</keyword>
<proteinExistence type="predicted"/>
<reference evidence="1 2" key="1">
    <citation type="submission" date="2018-08" db="EMBL/GenBank/DDBJ databases">
        <title>Pallidiluteibacterium maritimus gen. nov., sp. nov., isolated from coastal sediment.</title>
        <authorList>
            <person name="Zhou L.Y."/>
        </authorList>
    </citation>
    <scope>NUCLEOTIDE SEQUENCE [LARGE SCALE GENOMIC DNA]</scope>
    <source>
        <strain evidence="1 2">XSD2</strain>
    </source>
</reference>